<evidence type="ECO:0000313" key="3">
    <source>
        <dbReference type="Proteomes" id="UP001305414"/>
    </source>
</evidence>
<proteinExistence type="predicted"/>
<protein>
    <submittedName>
        <fullName evidence="2">Uncharacterized protein</fullName>
    </submittedName>
</protein>
<gene>
    <name evidence="2" type="ORF">RRF57_005270</name>
</gene>
<accession>A0AAN7YXM6</accession>
<keyword evidence="3" id="KW-1185">Reference proteome</keyword>
<feature type="compositionally biased region" description="Polar residues" evidence="1">
    <location>
        <begin position="22"/>
        <end position="34"/>
    </location>
</feature>
<sequence>MEVMEVDWTLKTGQAEKERKLTQQGLVRQRSSGTPAGRSSRMGPGGVQSTAEEAQAGRGLVQSSSGLTR</sequence>
<feature type="region of interest" description="Disordered" evidence="1">
    <location>
        <begin position="1"/>
        <end position="69"/>
    </location>
</feature>
<evidence type="ECO:0000256" key="1">
    <source>
        <dbReference type="SAM" id="MobiDB-lite"/>
    </source>
</evidence>
<comment type="caution">
    <text evidence="2">The sequence shown here is derived from an EMBL/GenBank/DDBJ whole genome shotgun (WGS) entry which is preliminary data.</text>
</comment>
<dbReference type="AlphaFoldDB" id="A0AAN7YXM6"/>
<dbReference type="Proteomes" id="UP001305414">
    <property type="component" value="Unassembled WGS sequence"/>
</dbReference>
<organism evidence="2 3">
    <name type="scientific">Xylaria bambusicola</name>
    <dbReference type="NCBI Taxonomy" id="326684"/>
    <lineage>
        <taxon>Eukaryota</taxon>
        <taxon>Fungi</taxon>
        <taxon>Dikarya</taxon>
        <taxon>Ascomycota</taxon>
        <taxon>Pezizomycotina</taxon>
        <taxon>Sordariomycetes</taxon>
        <taxon>Xylariomycetidae</taxon>
        <taxon>Xylariales</taxon>
        <taxon>Xylariaceae</taxon>
        <taxon>Xylaria</taxon>
    </lineage>
</organism>
<evidence type="ECO:0000313" key="2">
    <source>
        <dbReference type="EMBL" id="KAK5629555.1"/>
    </source>
</evidence>
<reference evidence="2 3" key="1">
    <citation type="submission" date="2023-10" db="EMBL/GenBank/DDBJ databases">
        <title>Draft genome sequence of Xylaria bambusicola isolate GMP-LS, the root and basal stem rot pathogen of sugarcane in Indonesia.</title>
        <authorList>
            <person name="Selvaraj P."/>
            <person name="Muralishankar V."/>
            <person name="Muruganantham S."/>
            <person name="Sp S."/>
            <person name="Haryani S."/>
            <person name="Lau K.J.X."/>
            <person name="Naqvi N.I."/>
        </authorList>
    </citation>
    <scope>NUCLEOTIDE SEQUENCE [LARGE SCALE GENOMIC DNA]</scope>
    <source>
        <strain evidence="2">GMP-LS</strain>
    </source>
</reference>
<dbReference type="EMBL" id="JAWHQM010000012">
    <property type="protein sequence ID" value="KAK5629555.1"/>
    <property type="molecule type" value="Genomic_DNA"/>
</dbReference>
<name>A0AAN7YXM6_9PEZI</name>